<evidence type="ECO:0000256" key="6">
    <source>
        <dbReference type="ARBA" id="ARBA00023004"/>
    </source>
</evidence>
<accession>A0ABZ3H195</accession>
<dbReference type="InterPro" id="IPR000385">
    <property type="entry name" value="MoaA_NifB_PqqE_Fe-S-bd_CS"/>
</dbReference>
<evidence type="ECO:0000313" key="11">
    <source>
        <dbReference type="Proteomes" id="UP001492541"/>
    </source>
</evidence>
<dbReference type="InterPro" id="IPR034391">
    <property type="entry name" value="AdoMet-like_SPASM_containing"/>
</dbReference>
<gene>
    <name evidence="10" type="ORF">LPQ35_08745</name>
</gene>
<evidence type="ECO:0000256" key="7">
    <source>
        <dbReference type="ARBA" id="ARBA00023014"/>
    </source>
</evidence>
<keyword evidence="6" id="KW-0408">Iron</keyword>
<evidence type="ECO:0000259" key="9">
    <source>
        <dbReference type="Pfam" id="PF13186"/>
    </source>
</evidence>
<evidence type="ECO:0000256" key="5">
    <source>
        <dbReference type="ARBA" id="ARBA00023002"/>
    </source>
</evidence>
<dbReference type="SUPFAM" id="SSF102114">
    <property type="entry name" value="Radical SAM enzymes"/>
    <property type="match status" value="2"/>
</dbReference>
<dbReference type="RefSeq" id="WP_193808399.1">
    <property type="nucleotide sequence ID" value="NZ_CP087714.1"/>
</dbReference>
<keyword evidence="7" id="KW-0411">Iron-sulfur</keyword>
<proteinExistence type="predicted"/>
<reference evidence="10 11" key="1">
    <citation type="submission" date="2021-11" db="EMBL/GenBank/DDBJ databases">
        <title>Whole genome of Geoglobus acetivorans.</title>
        <authorList>
            <person name="Liu D."/>
        </authorList>
    </citation>
    <scope>NUCLEOTIDE SEQUENCE [LARGE SCALE GENOMIC DNA]</scope>
    <source>
        <strain evidence="10 11">SBH6</strain>
    </source>
</reference>
<dbReference type="GeneID" id="90449775"/>
<dbReference type="InterPro" id="IPR013785">
    <property type="entry name" value="Aldolase_TIM"/>
</dbReference>
<dbReference type="PROSITE" id="PS01305">
    <property type="entry name" value="MOAA_NIFB_PQQE"/>
    <property type="match status" value="1"/>
</dbReference>
<keyword evidence="3" id="KW-0949">S-adenosyl-L-methionine</keyword>
<dbReference type="SFLD" id="SFLDG01387">
    <property type="entry name" value="BtrN-like_SPASM_domain_contain"/>
    <property type="match status" value="1"/>
</dbReference>
<evidence type="ECO:0000259" key="8">
    <source>
        <dbReference type="Pfam" id="PF04055"/>
    </source>
</evidence>
<dbReference type="PANTHER" id="PTHR11228:SF7">
    <property type="entry name" value="PQQA PEPTIDE CYCLASE"/>
    <property type="match status" value="1"/>
</dbReference>
<evidence type="ECO:0000256" key="3">
    <source>
        <dbReference type="ARBA" id="ARBA00022691"/>
    </source>
</evidence>
<evidence type="ECO:0000256" key="4">
    <source>
        <dbReference type="ARBA" id="ARBA00022723"/>
    </source>
</evidence>
<dbReference type="SFLD" id="SFLDS00029">
    <property type="entry name" value="Radical_SAM"/>
    <property type="match status" value="1"/>
</dbReference>
<dbReference type="PANTHER" id="PTHR11228">
    <property type="entry name" value="RADICAL SAM DOMAIN PROTEIN"/>
    <property type="match status" value="1"/>
</dbReference>
<feature type="domain" description="Radical SAM core" evidence="8">
    <location>
        <begin position="6"/>
        <end position="117"/>
    </location>
</feature>
<dbReference type="CDD" id="cd01335">
    <property type="entry name" value="Radical_SAM"/>
    <property type="match status" value="1"/>
</dbReference>
<comment type="cofactor">
    <cofactor evidence="1">
        <name>[4Fe-4S] cluster</name>
        <dbReference type="ChEBI" id="CHEBI:49883"/>
    </cofactor>
</comment>
<evidence type="ECO:0000256" key="2">
    <source>
        <dbReference type="ARBA" id="ARBA00022485"/>
    </source>
</evidence>
<name>A0ABZ3H195_GEOAI</name>
<dbReference type="InterPro" id="IPR058240">
    <property type="entry name" value="rSAM_sf"/>
</dbReference>
<evidence type="ECO:0000256" key="1">
    <source>
        <dbReference type="ARBA" id="ARBA00001966"/>
    </source>
</evidence>
<protein>
    <submittedName>
        <fullName evidence="10">Radical SAM protein</fullName>
    </submittedName>
</protein>
<organism evidence="10 11">
    <name type="scientific">Geoglobus acetivorans</name>
    <dbReference type="NCBI Taxonomy" id="565033"/>
    <lineage>
        <taxon>Archaea</taxon>
        <taxon>Methanobacteriati</taxon>
        <taxon>Methanobacteriota</taxon>
        <taxon>Archaeoglobi</taxon>
        <taxon>Archaeoglobales</taxon>
        <taxon>Archaeoglobaceae</taxon>
        <taxon>Geoglobus</taxon>
    </lineage>
</organism>
<dbReference type="EMBL" id="CP087714">
    <property type="protein sequence ID" value="XAT63337.1"/>
    <property type="molecule type" value="Genomic_DNA"/>
</dbReference>
<dbReference type="InterPro" id="IPR050377">
    <property type="entry name" value="Radical_SAM_PqqE_MftC-like"/>
</dbReference>
<keyword evidence="5" id="KW-0560">Oxidoreductase</keyword>
<sequence length="377" mass="43491">MKIQLEVTTSCNLNCEYCFRKRDLARNVPLSVAEKVGDADEVVIYGYGEPLLNPHLKEILRMMNGKILISTNGMVDTGFEEVAEMADRLAISIDFDARHRRGLVFESIERKLKKVGEKAVTQIVVTRDNIEVLKELVEISARYGASVQLTNVVAGNREIYSKALYFEGSRFCVEEVEKLDRDFIIRAIKDWSRGRGMYKEEYQKILKKIYDRGYSINMLYILESRDRIALARKAEKTVMECEEIAKDYGVKLEKAEFFGDSQKRECPYKDVVFVRADGKVSSCMSFAYSHREFVNNHWKDIREFVVSDLNKEEIDDALQKISEFERLRKGMSDSFPWCADCPYVAGCWYAKNNIDCYANNISCSECLYSSKIARCVL</sequence>
<dbReference type="Gene3D" id="3.20.20.70">
    <property type="entry name" value="Aldolase class I"/>
    <property type="match status" value="1"/>
</dbReference>
<keyword evidence="2" id="KW-0004">4Fe-4S</keyword>
<keyword evidence="11" id="KW-1185">Reference proteome</keyword>
<feature type="domain" description="4Fe4S-binding SPASM" evidence="9">
    <location>
        <begin position="270"/>
        <end position="342"/>
    </location>
</feature>
<dbReference type="Pfam" id="PF04055">
    <property type="entry name" value="Radical_SAM"/>
    <property type="match status" value="1"/>
</dbReference>
<dbReference type="InterPro" id="IPR023885">
    <property type="entry name" value="4Fe4S-binding_SPASM_dom"/>
</dbReference>
<evidence type="ECO:0000313" key="10">
    <source>
        <dbReference type="EMBL" id="XAT63337.1"/>
    </source>
</evidence>
<dbReference type="InterPro" id="IPR007197">
    <property type="entry name" value="rSAM"/>
</dbReference>
<dbReference type="Proteomes" id="UP001492541">
    <property type="component" value="Chromosome"/>
</dbReference>
<dbReference type="SFLD" id="SFLDG01067">
    <property type="entry name" value="SPASM/twitch_domain_containing"/>
    <property type="match status" value="1"/>
</dbReference>
<keyword evidence="4" id="KW-0479">Metal-binding</keyword>
<dbReference type="Pfam" id="PF13186">
    <property type="entry name" value="SPASM"/>
    <property type="match status" value="1"/>
</dbReference>